<dbReference type="Proteomes" id="UP000019116">
    <property type="component" value="Chromosome 7D"/>
</dbReference>
<dbReference type="PANTHER" id="PTHR34145:SF46">
    <property type="entry name" value="OS06G0716467 PROTEIN"/>
    <property type="match status" value="1"/>
</dbReference>
<sequence>MPVETVESNAADLAHFEYKGKEIPIVLHGRSKLEKATIMFEGSNGLARVFTAVPIILGVKALNVQAQISAYEQKLAPRPCGMFMHLRHMTCGLTVLSLKKPNSDNGVLQLVHCLNVAPQLQTLHLDMIYSYFKASAPDEAPEEEGPHMHRHDHLKTVHISGFRCYKAQVELACCILENARVLDHMEVQPRVAVAICGYADLKNFAVERRFLPGVREWARLTSERFGKAITVLDAPSE</sequence>
<dbReference type="EnsemblPlants" id="TraesCS7D02G517700.2">
    <property type="protein sequence ID" value="TraesCS7D02G517700.2"/>
    <property type="gene ID" value="TraesCS7D02G517700"/>
</dbReference>
<dbReference type="AlphaFoldDB" id="A0A3B6TZD4"/>
<dbReference type="PANTHER" id="PTHR34145">
    <property type="entry name" value="OS02G0105600 PROTEIN"/>
    <property type="match status" value="1"/>
</dbReference>
<dbReference type="InterPro" id="IPR053772">
    <property type="entry name" value="At1g61320/At1g61330-like"/>
</dbReference>
<dbReference type="STRING" id="4565.A0A3B6TZD4"/>
<reference evidence="2" key="2">
    <citation type="submission" date="2018-10" db="UniProtKB">
        <authorList>
            <consortium name="EnsemblPlants"/>
        </authorList>
    </citation>
    <scope>IDENTIFICATION</scope>
</reference>
<dbReference type="Pfam" id="PF23622">
    <property type="entry name" value="LRR_At1g61320_AtMIF1"/>
    <property type="match status" value="1"/>
</dbReference>
<proteinExistence type="predicted"/>
<reference evidence="2" key="1">
    <citation type="submission" date="2018-08" db="EMBL/GenBank/DDBJ databases">
        <authorList>
            <person name="Rossello M."/>
        </authorList>
    </citation>
    <scope>NUCLEOTIDE SEQUENCE [LARGE SCALE GENOMIC DNA]</scope>
    <source>
        <strain evidence="2">cv. Chinese Spring</strain>
    </source>
</reference>
<evidence type="ECO:0000313" key="2">
    <source>
        <dbReference type="EnsemblPlants" id="TraesCS7D02G517700.2"/>
    </source>
</evidence>
<protein>
    <recommendedName>
        <fullName evidence="1">At1g61320/AtMIF1 LRR domain-containing protein</fullName>
    </recommendedName>
</protein>
<dbReference type="InterPro" id="IPR055357">
    <property type="entry name" value="LRR_At1g61320_AtMIF1"/>
</dbReference>
<organism evidence="2">
    <name type="scientific">Triticum aestivum</name>
    <name type="common">Wheat</name>
    <dbReference type="NCBI Taxonomy" id="4565"/>
    <lineage>
        <taxon>Eukaryota</taxon>
        <taxon>Viridiplantae</taxon>
        <taxon>Streptophyta</taxon>
        <taxon>Embryophyta</taxon>
        <taxon>Tracheophyta</taxon>
        <taxon>Spermatophyta</taxon>
        <taxon>Magnoliopsida</taxon>
        <taxon>Liliopsida</taxon>
        <taxon>Poales</taxon>
        <taxon>Poaceae</taxon>
        <taxon>BOP clade</taxon>
        <taxon>Pooideae</taxon>
        <taxon>Triticodae</taxon>
        <taxon>Triticeae</taxon>
        <taxon>Triticinae</taxon>
        <taxon>Triticum</taxon>
    </lineage>
</organism>
<keyword evidence="3" id="KW-1185">Reference proteome</keyword>
<dbReference type="Gramene" id="TraesCS7D02G517700.2">
    <property type="protein sequence ID" value="TraesCS7D02G517700.2"/>
    <property type="gene ID" value="TraesCS7D02G517700"/>
</dbReference>
<dbReference type="Gramene" id="TraesCS7D03G1221700.2">
    <property type="protein sequence ID" value="TraesCS7D03G1221700.2.CDS"/>
    <property type="gene ID" value="TraesCS7D03G1221700"/>
</dbReference>
<evidence type="ECO:0000259" key="1">
    <source>
        <dbReference type="Pfam" id="PF23622"/>
    </source>
</evidence>
<evidence type="ECO:0000313" key="3">
    <source>
        <dbReference type="Proteomes" id="UP000019116"/>
    </source>
</evidence>
<accession>A0A3B6TZD4</accession>
<name>A0A3B6TZD4_WHEAT</name>
<feature type="domain" description="At1g61320/AtMIF1 LRR" evidence="1">
    <location>
        <begin position="4"/>
        <end position="188"/>
    </location>
</feature>